<comment type="pathway">
    <text evidence="3">Glycan biosynthesis; trehalose biosynthesis.</text>
</comment>
<dbReference type="Gene3D" id="3.40.50.1000">
    <property type="entry name" value="HAD superfamily/HAD-like"/>
    <property type="match status" value="1"/>
</dbReference>
<gene>
    <name evidence="4" type="ORF">GCM10023093_29460</name>
</gene>
<reference evidence="5" key="1">
    <citation type="journal article" date="2019" name="Int. J. Syst. Evol. Microbiol.">
        <title>The Global Catalogue of Microorganisms (GCM) 10K type strain sequencing project: providing services to taxonomists for standard genome sequencing and annotation.</title>
        <authorList>
            <consortium name="The Broad Institute Genomics Platform"/>
            <consortium name="The Broad Institute Genome Sequencing Center for Infectious Disease"/>
            <person name="Wu L."/>
            <person name="Ma J."/>
        </authorList>
    </citation>
    <scope>NUCLEOTIDE SEQUENCE [LARGE SCALE GENOMIC DNA]</scope>
    <source>
        <strain evidence="5">JCM 32105</strain>
    </source>
</reference>
<name>A0ABP8NQI4_9BACT</name>
<dbReference type="NCBIfam" id="TIGR01484">
    <property type="entry name" value="HAD-SF-IIB"/>
    <property type="match status" value="1"/>
</dbReference>
<dbReference type="InterPro" id="IPR001830">
    <property type="entry name" value="Glyco_trans_20"/>
</dbReference>
<evidence type="ECO:0000313" key="5">
    <source>
        <dbReference type="Proteomes" id="UP001500067"/>
    </source>
</evidence>
<dbReference type="PANTHER" id="PTHR10788">
    <property type="entry name" value="TREHALOSE-6-PHOSPHATE SYNTHASE"/>
    <property type="match status" value="1"/>
</dbReference>
<dbReference type="InterPro" id="IPR003337">
    <property type="entry name" value="Trehalose_PPase"/>
</dbReference>
<dbReference type="PANTHER" id="PTHR10788:SF106">
    <property type="entry name" value="BCDNA.GH08860"/>
    <property type="match status" value="1"/>
</dbReference>
<comment type="similarity">
    <text evidence="2">Belongs to the glycosyltransferase 20 family.</text>
</comment>
<proteinExistence type="inferred from homology"/>
<protein>
    <recommendedName>
        <fullName evidence="3">Trehalose 6-phosphate phosphatase</fullName>
        <ecNumber evidence="3">3.1.3.12</ecNumber>
    </recommendedName>
</protein>
<dbReference type="EC" id="3.1.3.12" evidence="3"/>
<evidence type="ECO:0000313" key="4">
    <source>
        <dbReference type="EMBL" id="GAA4469646.1"/>
    </source>
</evidence>
<dbReference type="Proteomes" id="UP001500067">
    <property type="component" value="Unassembled WGS sequence"/>
</dbReference>
<dbReference type="Pfam" id="PF02358">
    <property type="entry name" value="Trehalose_PPase"/>
    <property type="match status" value="1"/>
</dbReference>
<dbReference type="InterPro" id="IPR036412">
    <property type="entry name" value="HAD-like_sf"/>
</dbReference>
<keyword evidence="5" id="KW-1185">Reference proteome</keyword>
<dbReference type="EMBL" id="BAABFA010000024">
    <property type="protein sequence ID" value="GAA4469646.1"/>
    <property type="molecule type" value="Genomic_DNA"/>
</dbReference>
<comment type="catalytic activity">
    <reaction evidence="3">
        <text>alpha,alpha-trehalose 6-phosphate + H2O = alpha,alpha-trehalose + phosphate</text>
        <dbReference type="Rhea" id="RHEA:23420"/>
        <dbReference type="ChEBI" id="CHEBI:15377"/>
        <dbReference type="ChEBI" id="CHEBI:16551"/>
        <dbReference type="ChEBI" id="CHEBI:43474"/>
        <dbReference type="ChEBI" id="CHEBI:58429"/>
        <dbReference type="EC" id="3.1.3.12"/>
    </reaction>
</comment>
<comment type="similarity">
    <text evidence="1">In the C-terminal section; belongs to the trehalose phosphatase family.</text>
</comment>
<organism evidence="4 5">
    <name type="scientific">Nemorincola caseinilytica</name>
    <dbReference type="NCBI Taxonomy" id="2054315"/>
    <lineage>
        <taxon>Bacteria</taxon>
        <taxon>Pseudomonadati</taxon>
        <taxon>Bacteroidota</taxon>
        <taxon>Chitinophagia</taxon>
        <taxon>Chitinophagales</taxon>
        <taxon>Chitinophagaceae</taxon>
        <taxon>Nemorincola</taxon>
    </lineage>
</organism>
<dbReference type="CDD" id="cd01627">
    <property type="entry name" value="HAD_TPP"/>
    <property type="match status" value="1"/>
</dbReference>
<comment type="caution">
    <text evidence="4">The sequence shown here is derived from an EMBL/GenBank/DDBJ whole genome shotgun (WGS) entry which is preliminary data.</text>
</comment>
<comment type="similarity">
    <text evidence="3">Belongs to the trehalose phosphatase family.</text>
</comment>
<dbReference type="SUPFAM" id="SSF56784">
    <property type="entry name" value="HAD-like"/>
    <property type="match status" value="1"/>
</dbReference>
<dbReference type="Gene3D" id="3.30.70.1020">
    <property type="entry name" value="Trehalose-6-phosphate phosphatase related protein, domain 2"/>
    <property type="match status" value="1"/>
</dbReference>
<evidence type="ECO:0000256" key="1">
    <source>
        <dbReference type="ARBA" id="ARBA00006330"/>
    </source>
</evidence>
<accession>A0ABP8NQI4</accession>
<dbReference type="InterPro" id="IPR006379">
    <property type="entry name" value="HAD-SF_hydro_IIB"/>
</dbReference>
<dbReference type="NCBIfam" id="TIGR00685">
    <property type="entry name" value="T6PP"/>
    <property type="match status" value="1"/>
</dbReference>
<keyword evidence="3" id="KW-0460">Magnesium</keyword>
<dbReference type="RefSeq" id="WP_345084888.1">
    <property type="nucleotide sequence ID" value="NZ_BAABFA010000024.1"/>
</dbReference>
<keyword evidence="3" id="KW-0479">Metal-binding</keyword>
<evidence type="ECO:0000256" key="3">
    <source>
        <dbReference type="RuleBase" id="RU361117"/>
    </source>
</evidence>
<evidence type="ECO:0000256" key="2">
    <source>
        <dbReference type="ARBA" id="ARBA00008799"/>
    </source>
</evidence>
<comment type="function">
    <text evidence="3">Removes the phosphate from trehalose 6-phosphate to produce free trehalose.</text>
</comment>
<sequence length="259" mass="28925">MLLIDNAIRTNLMEQYAAAKSRLFLLDYDGCLVPFADLPTNATPDTELMQLLEQLGTLQGNDVYIISGRDSYTLDNWLGQLPLGLITDHGARFKKKDSVWQTAAADDISWMPEIEEMMNRYALGCPGSFVEKKDLSLAWHYRNAEEHTGSENAETLYQELQNKEQALTLAVLNGNKVIEAKGRGYNKGSAVRALIEGNNYEFVLAIGDDMTDEDMFAALAEEQNAATIKVGMSDTVAKYRLQDINTVRAFLHDLAVHTH</sequence>
<keyword evidence="3" id="KW-0378">Hydrolase</keyword>
<dbReference type="InterPro" id="IPR023214">
    <property type="entry name" value="HAD_sf"/>
</dbReference>
<comment type="cofactor">
    <cofactor evidence="3">
        <name>Mg(2+)</name>
        <dbReference type="ChEBI" id="CHEBI:18420"/>
    </cofactor>
</comment>